<feature type="transmembrane region" description="Helical" evidence="10">
    <location>
        <begin position="444"/>
        <end position="465"/>
    </location>
</feature>
<dbReference type="UniPathway" id="UPA00219"/>
<dbReference type="NCBIfam" id="TIGR01695">
    <property type="entry name" value="murJ_mviN"/>
    <property type="match status" value="1"/>
</dbReference>
<dbReference type="GO" id="GO:0034204">
    <property type="term" value="P:lipid translocation"/>
    <property type="evidence" value="ECO:0007669"/>
    <property type="project" value="TreeGrafter"/>
</dbReference>
<dbReference type="InterPro" id="IPR051050">
    <property type="entry name" value="Lipid_II_flippase_MurJ/MviN"/>
</dbReference>
<dbReference type="EMBL" id="CP010552">
    <property type="protein sequence ID" value="ALE53113.1"/>
    <property type="molecule type" value="Genomic_DNA"/>
</dbReference>
<evidence type="ECO:0000256" key="2">
    <source>
        <dbReference type="ARBA" id="ARBA00022475"/>
    </source>
</evidence>
<dbReference type="RefSeq" id="WP_053952109.1">
    <property type="nucleotide sequence ID" value="NZ_CP010552.1"/>
</dbReference>
<evidence type="ECO:0000256" key="11">
    <source>
        <dbReference type="PIRNR" id="PIRNR002869"/>
    </source>
</evidence>
<dbReference type="GO" id="GO:0009252">
    <property type="term" value="P:peptidoglycan biosynthetic process"/>
    <property type="evidence" value="ECO:0007669"/>
    <property type="project" value="UniProtKB-UniRule"/>
</dbReference>
<dbReference type="CDD" id="cd13123">
    <property type="entry name" value="MATE_MurJ_like"/>
    <property type="match status" value="1"/>
</dbReference>
<dbReference type="PANTHER" id="PTHR47019">
    <property type="entry name" value="LIPID II FLIPPASE MURJ"/>
    <property type="match status" value="1"/>
</dbReference>
<organism evidence="12 13">
    <name type="scientific">Candidatus Thioglobus autotrophicus</name>
    <dbReference type="NCBI Taxonomy" id="1705394"/>
    <lineage>
        <taxon>Bacteria</taxon>
        <taxon>Pseudomonadati</taxon>
        <taxon>Pseudomonadota</taxon>
        <taxon>Gammaproteobacteria</taxon>
        <taxon>Candidatus Pseudothioglobaceae</taxon>
        <taxon>Candidatus Thioglobus</taxon>
    </lineage>
</organism>
<keyword evidence="4 10" id="KW-0133">Cell shape</keyword>
<dbReference type="PATRIC" id="fig|1705394.5.peg.1575"/>
<evidence type="ECO:0000256" key="7">
    <source>
        <dbReference type="ARBA" id="ARBA00023136"/>
    </source>
</evidence>
<sequence length="509" mass="56165">MDKSFLKSSSIVTGMTFLSRILGLIRDFFIAKYFGANGLTDAFLVAFRIPNFLRRLFGEGAFSQAFIPILAEAKANETQAEVQNIINHIGTKFLKVLIIITLVAVIAAPVIIFMFAWGFYFESDLTKFNLASDMLRITFPYLLLISLTAFSGSILNTYDQFAVPAFTPVLLNVSMILSSVYLSQYLAEPIMALAWGVLIGGVLQLLFQIPFLIKIQKLPKLAKGDHQAVKKLKKRMLPALFGVSVSQINLLIDTMIASMLISGSVSWLYYSDRLLELPLALIGIALATVALAKLSKHYANKDTQKFTRTIDYALKIGLILGLPACAGLVLLAESLMITLFQYDKFSVFAAHQSSLSLMAYGSGLMAFIMVKVLAPVFLARGDTTTPVKAGVVAMLSNVFLNAILGYYFDHVGLAIATSISALINGAILYYYLKKQSIFTFSQELVKMLFKVLMASFIMVLFILNFDQTLGAYIDADAFSRVTALITTVCLSAFVYFLSLRILGVRMKKL</sequence>
<keyword evidence="3 10" id="KW-0812">Transmembrane</keyword>
<feature type="transmembrane region" description="Helical" evidence="10">
    <location>
        <begin position="414"/>
        <end position="432"/>
    </location>
</feature>
<name>A0A0M4NK21_9GAMM</name>
<keyword evidence="10 11" id="KW-0813">Transport</keyword>
<feature type="transmembrane region" description="Helical" evidence="10">
    <location>
        <begin position="165"/>
        <end position="186"/>
    </location>
</feature>
<evidence type="ECO:0000313" key="13">
    <source>
        <dbReference type="Proteomes" id="UP000058020"/>
    </source>
</evidence>
<keyword evidence="5 10" id="KW-0573">Peptidoglycan synthesis</keyword>
<keyword evidence="13" id="KW-1185">Reference proteome</keyword>
<dbReference type="PIRSF" id="PIRSF002869">
    <property type="entry name" value="MviN"/>
    <property type="match status" value="1"/>
</dbReference>
<dbReference type="GO" id="GO:0008360">
    <property type="term" value="P:regulation of cell shape"/>
    <property type="evidence" value="ECO:0007669"/>
    <property type="project" value="UniProtKB-UniRule"/>
</dbReference>
<feature type="transmembrane region" description="Helical" evidence="10">
    <location>
        <begin position="236"/>
        <end position="261"/>
    </location>
</feature>
<keyword evidence="6 10" id="KW-1133">Transmembrane helix</keyword>
<dbReference type="HAMAP" id="MF_02078">
    <property type="entry name" value="MurJ_MviN"/>
    <property type="match status" value="1"/>
</dbReference>
<dbReference type="Pfam" id="PF03023">
    <property type="entry name" value="MurJ"/>
    <property type="match status" value="1"/>
</dbReference>
<dbReference type="PRINTS" id="PR01806">
    <property type="entry name" value="VIRFACTRMVIN"/>
</dbReference>
<feature type="transmembrane region" description="Helical" evidence="10">
    <location>
        <begin position="390"/>
        <end position="408"/>
    </location>
</feature>
<feature type="transmembrane region" description="Helical" evidence="10">
    <location>
        <begin position="273"/>
        <end position="292"/>
    </location>
</feature>
<dbReference type="GO" id="GO:0015648">
    <property type="term" value="F:lipid-linked peptidoglycan transporter activity"/>
    <property type="evidence" value="ECO:0007669"/>
    <property type="project" value="UniProtKB-UniRule"/>
</dbReference>
<gene>
    <name evidence="10" type="primary">murJ</name>
    <name evidence="12" type="ORF">SP60_07880</name>
</gene>
<reference evidence="12 13" key="1">
    <citation type="journal article" date="2015" name="Genome Announc.">
        <title>Genome Sequence of 'Candidatus Thioglobus autotrophica' Strain EF1, a Chemoautotroph from the SUP05 Clade of Marine Gammaproteobacteria.</title>
        <authorList>
            <person name="Shah V."/>
            <person name="Morris R.M."/>
        </authorList>
    </citation>
    <scope>NUCLEOTIDE SEQUENCE [LARGE SCALE GENOMIC DNA]</scope>
    <source>
        <strain evidence="12 13">EF1</strain>
    </source>
</reference>
<evidence type="ECO:0000256" key="5">
    <source>
        <dbReference type="ARBA" id="ARBA00022984"/>
    </source>
</evidence>
<feature type="transmembrane region" description="Helical" evidence="10">
    <location>
        <begin position="139"/>
        <end position="158"/>
    </location>
</feature>
<accession>A0A0M4NK21</accession>
<keyword evidence="2 10" id="KW-1003">Cell membrane</keyword>
<keyword evidence="10 11" id="KW-0961">Cell wall biogenesis/degradation</keyword>
<dbReference type="STRING" id="1705394.SP60_07880"/>
<dbReference type="GO" id="GO:0071555">
    <property type="term" value="P:cell wall organization"/>
    <property type="evidence" value="ECO:0007669"/>
    <property type="project" value="UniProtKB-UniRule"/>
</dbReference>
<dbReference type="OrthoDB" id="9816572at2"/>
<evidence type="ECO:0000256" key="8">
    <source>
        <dbReference type="ARBA" id="ARBA00060041"/>
    </source>
</evidence>
<keyword evidence="10" id="KW-0997">Cell inner membrane</keyword>
<comment type="pathway">
    <text evidence="10">Cell wall biogenesis; peptidoglycan biosynthesis.</text>
</comment>
<dbReference type="KEGG" id="tho:SP60_07880"/>
<evidence type="ECO:0000256" key="9">
    <source>
        <dbReference type="ARBA" id="ARBA00061532"/>
    </source>
</evidence>
<evidence type="ECO:0000256" key="10">
    <source>
        <dbReference type="HAMAP-Rule" id="MF_02078"/>
    </source>
</evidence>
<comment type="similarity">
    <text evidence="9 10 11">Belongs to the MurJ/MviN family.</text>
</comment>
<keyword evidence="7 10" id="KW-0472">Membrane</keyword>
<feature type="transmembrane region" description="Helical" evidence="10">
    <location>
        <begin position="357"/>
        <end position="378"/>
    </location>
</feature>
<proteinExistence type="inferred from homology"/>
<dbReference type="AlphaFoldDB" id="A0A0M4NK21"/>
<dbReference type="InterPro" id="IPR004268">
    <property type="entry name" value="MurJ"/>
</dbReference>
<dbReference type="Proteomes" id="UP000058020">
    <property type="component" value="Chromosome"/>
</dbReference>
<evidence type="ECO:0000256" key="3">
    <source>
        <dbReference type="ARBA" id="ARBA00022692"/>
    </source>
</evidence>
<feature type="transmembrane region" description="Helical" evidence="10">
    <location>
        <begin position="192"/>
        <end position="215"/>
    </location>
</feature>
<feature type="transmembrane region" description="Helical" evidence="10">
    <location>
        <begin position="96"/>
        <end position="119"/>
    </location>
</feature>
<comment type="function">
    <text evidence="8 10 11">Involved in peptidoglycan biosynthesis. Transports lipid-linked peptidoglycan precursors from the inner to the outer leaflet of the cytoplasmic membrane.</text>
</comment>
<feature type="transmembrane region" description="Helical" evidence="10">
    <location>
        <begin position="312"/>
        <end position="337"/>
    </location>
</feature>
<dbReference type="GO" id="GO:0005886">
    <property type="term" value="C:plasma membrane"/>
    <property type="evidence" value="ECO:0007669"/>
    <property type="project" value="UniProtKB-SubCell"/>
</dbReference>
<evidence type="ECO:0000256" key="1">
    <source>
        <dbReference type="ARBA" id="ARBA00004651"/>
    </source>
</evidence>
<evidence type="ECO:0000256" key="6">
    <source>
        <dbReference type="ARBA" id="ARBA00022989"/>
    </source>
</evidence>
<evidence type="ECO:0000313" key="12">
    <source>
        <dbReference type="EMBL" id="ALE53113.1"/>
    </source>
</evidence>
<feature type="transmembrane region" description="Helical" evidence="10">
    <location>
        <begin position="477"/>
        <end position="499"/>
    </location>
</feature>
<dbReference type="PANTHER" id="PTHR47019:SF1">
    <property type="entry name" value="LIPID II FLIPPASE MURJ"/>
    <property type="match status" value="1"/>
</dbReference>
<comment type="subcellular location">
    <subcellularLocation>
        <location evidence="10">Cell inner membrane</location>
        <topology evidence="10">Multi-pass membrane protein</topology>
    </subcellularLocation>
    <subcellularLocation>
        <location evidence="1">Cell membrane</location>
        <topology evidence="1">Multi-pass membrane protein</topology>
    </subcellularLocation>
</comment>
<evidence type="ECO:0000256" key="4">
    <source>
        <dbReference type="ARBA" id="ARBA00022960"/>
    </source>
</evidence>
<protein>
    <recommendedName>
        <fullName evidence="10">Probable lipid II flippase MurJ</fullName>
    </recommendedName>
</protein>